<feature type="repeat" description="WD" evidence="3">
    <location>
        <begin position="740"/>
        <end position="781"/>
    </location>
</feature>
<keyword evidence="4" id="KW-0812">Transmembrane</keyword>
<feature type="domain" description="Novel STAND NTPase 1" evidence="5">
    <location>
        <begin position="81"/>
        <end position="472"/>
    </location>
</feature>
<dbReference type="InterPro" id="IPR001680">
    <property type="entry name" value="WD40_rpt"/>
</dbReference>
<feature type="repeat" description="WD" evidence="3">
    <location>
        <begin position="1073"/>
        <end position="1114"/>
    </location>
</feature>
<dbReference type="PROSITE" id="PS00678">
    <property type="entry name" value="WD_REPEATS_1"/>
    <property type="match status" value="6"/>
</dbReference>
<feature type="transmembrane region" description="Helical" evidence="4">
    <location>
        <begin position="47"/>
        <end position="65"/>
    </location>
</feature>
<dbReference type="PROSITE" id="PS50294">
    <property type="entry name" value="WD_REPEATS_REGION"/>
    <property type="match status" value="11"/>
</dbReference>
<feature type="repeat" description="WD" evidence="3">
    <location>
        <begin position="867"/>
        <end position="908"/>
    </location>
</feature>
<feature type="repeat" description="WD" evidence="3">
    <location>
        <begin position="782"/>
        <end position="823"/>
    </location>
</feature>
<dbReference type="SUPFAM" id="SSF52540">
    <property type="entry name" value="P-loop containing nucleoside triphosphate hydrolases"/>
    <property type="match status" value="1"/>
</dbReference>
<dbReference type="InterPro" id="IPR020472">
    <property type="entry name" value="WD40_PAC1"/>
</dbReference>
<feature type="repeat" description="WD" evidence="3">
    <location>
        <begin position="1031"/>
        <end position="1072"/>
    </location>
</feature>
<keyword evidence="7" id="KW-1185">Reference proteome</keyword>
<sequence length="1182" mass="128326">MRQRLQIVLQSMLVLVASLLGIVTNYATNVDDAPWLLQLIQRASVPAIGLLVVAMVIGQVIVYRLENPGPPRVAWPRDRVPYPGLDAFAEDEAAVFFGREAQAAELTRRLHATSTRPSDRFLVLVGASGSGKSSLVRAGVMPRLRERRWTVLPALVPGANPLGALAAVLSSIGTGQDPGTLLRRLQEDPMALRSELERIRGGRFRRVLLVIDQFEEAVTLAGDEERRQFLDALLSCVHQDLGIRLLATLRVDFLGRILEGGHAEIVQHPTVIGALGRGQLGQVIERPGALVDLAFDPGVVEMIVDDAGTNDALPLLAYLLQELYFASGPGRSVTQDLYRRLGGVAGALSRQADLTVAALGPVYEIGFVLRVLLRFVTVQGQEVARRHVPLSELGDQERHVVDAFVDARLLVSDVAGGGAPFGSEPHAHVAHEALFRQWAPLRQEVEAQVEQLRERAELERWAADWDHSGRSDDYLLTGERLRLAQRWLSSLDETGQAPEAARALVTSSQRRDLTFLRRLSDSIGQYVLGSVESHPERAILLSLAALDECAPTPAARRGLFTALASSHLGLRLDGHTDTVRHVAWSPDGRMLATAARDGTARVYDAASGRCLHVLRSEATMIESVSWAPDSTRLATAGREQVVRLWDSRTGTLVDELTAAGFVGRQVAWSPLGTHVAASSRDKAVRVWNVGTGAVDHELRGHLDDVWGLSWSPDGTRLASASHDLTAIVWDVAAGRPTAVLRGHTDFVEGIAWCPDGTRLATGSGDHTTRIWNADTGEQRMLLRGQDDYVWNVAWSPDGRMLASASSDRTVRIVDAEDAKVLAVLRGHSDTVWGVAWSPTGDRIATSSTDGTAKVWNLRPRGAERLLLDGHTGPVNQANWSRDESHIATASDDGTVRLWDAVSGAPVGAPVSLDDRAWSVAWSPGADRFALGTNSGLFRIQDLSGQVVFEDRADVLEGCAWSPDGALLATGGHDALVRIRAATGVEVTVLTGHQDWVGRVAWSPGGGMLASVSDDRTCRLWDIAEARQRTVLRGHENYVDDVAWAPDEERVVTGSGDWTAAVWDVATGRRLRVLAGHEGRVRAVAWSPDGALIATGSDDGTLRVWSAESYEETGIVGVHQDKVTSVAWSRDGTRILTGSVDGTARVWPAVPDYDRIEAHARSRVFRTLTDQERRRHLLPLASG</sequence>
<evidence type="ECO:0000256" key="1">
    <source>
        <dbReference type="ARBA" id="ARBA00022574"/>
    </source>
</evidence>
<dbReference type="EMBL" id="MQUR01000068">
    <property type="protein sequence ID" value="OLZ61174.1"/>
    <property type="molecule type" value="Genomic_DNA"/>
</dbReference>
<reference evidence="6 7" key="1">
    <citation type="submission" date="2016-01" db="EMBL/GenBank/DDBJ databases">
        <title>Streptomyces amritsarensis strain MTCC 11845 genome sequencing and assembly.</title>
        <authorList>
            <person name="Sharma D."/>
            <person name="Nair G.R."/>
            <person name="Kaur G."/>
            <person name="Manhas R.K."/>
            <person name="Mayilraj S."/>
        </authorList>
    </citation>
    <scope>NUCLEOTIDE SEQUENCE [LARGE SCALE GENOMIC DNA]</scope>
    <source>
        <strain evidence="6 7">MTCC 11845</strain>
    </source>
</reference>
<feature type="repeat" description="WD" evidence="3">
    <location>
        <begin position="824"/>
        <end position="858"/>
    </location>
</feature>
<dbReference type="InterPro" id="IPR015943">
    <property type="entry name" value="WD40/YVTN_repeat-like_dom_sf"/>
</dbReference>
<dbReference type="Gene3D" id="2.130.10.10">
    <property type="entry name" value="YVTN repeat-like/Quinoprotein amine dehydrogenase"/>
    <property type="match status" value="6"/>
</dbReference>
<name>A0ABX3FZJ6_9ACTN</name>
<dbReference type="PANTHER" id="PTHR19848">
    <property type="entry name" value="WD40 REPEAT PROTEIN"/>
    <property type="match status" value="1"/>
</dbReference>
<keyword evidence="2" id="KW-0677">Repeat</keyword>
<dbReference type="PANTHER" id="PTHR19848:SF8">
    <property type="entry name" value="F-BOX AND WD REPEAT DOMAIN CONTAINING 7"/>
    <property type="match status" value="1"/>
</dbReference>
<feature type="repeat" description="WD" evidence="3">
    <location>
        <begin position="614"/>
        <end position="655"/>
    </location>
</feature>
<dbReference type="PROSITE" id="PS50082">
    <property type="entry name" value="WD_REPEATS_2"/>
    <property type="match status" value="12"/>
</dbReference>
<keyword evidence="1 3" id="KW-0853">WD repeat</keyword>
<evidence type="ECO:0000259" key="5">
    <source>
        <dbReference type="Pfam" id="PF20703"/>
    </source>
</evidence>
<protein>
    <recommendedName>
        <fullName evidence="5">Novel STAND NTPase 1 domain-containing protein</fullName>
    </recommendedName>
</protein>
<feature type="repeat" description="WD" evidence="3">
    <location>
        <begin position="572"/>
        <end position="613"/>
    </location>
</feature>
<dbReference type="CDD" id="cd00200">
    <property type="entry name" value="WD40"/>
    <property type="match status" value="2"/>
</dbReference>
<dbReference type="Gene3D" id="3.40.50.300">
    <property type="entry name" value="P-loop containing nucleotide triphosphate hydrolases"/>
    <property type="match status" value="1"/>
</dbReference>
<keyword evidence="4" id="KW-0472">Membrane</keyword>
<feature type="repeat" description="WD" evidence="3">
    <location>
        <begin position="698"/>
        <end position="739"/>
    </location>
</feature>
<dbReference type="InterPro" id="IPR049052">
    <property type="entry name" value="nSTAND1"/>
</dbReference>
<gene>
    <name evidence="6" type="ORF">AVW11_24995</name>
</gene>
<dbReference type="PRINTS" id="PR00320">
    <property type="entry name" value="GPROTEINBRPT"/>
</dbReference>
<feature type="transmembrane region" description="Helical" evidence="4">
    <location>
        <begin position="151"/>
        <end position="173"/>
    </location>
</feature>
<evidence type="ECO:0000313" key="6">
    <source>
        <dbReference type="EMBL" id="OLZ61174.1"/>
    </source>
</evidence>
<organism evidence="6 7">
    <name type="scientific">Streptomyces amritsarensis</name>
    <dbReference type="NCBI Taxonomy" id="681158"/>
    <lineage>
        <taxon>Bacteria</taxon>
        <taxon>Bacillati</taxon>
        <taxon>Actinomycetota</taxon>
        <taxon>Actinomycetes</taxon>
        <taxon>Kitasatosporales</taxon>
        <taxon>Streptomycetaceae</taxon>
        <taxon>Streptomyces</taxon>
    </lineage>
</organism>
<feature type="repeat" description="WD" evidence="3">
    <location>
        <begin position="989"/>
        <end position="1030"/>
    </location>
</feature>
<evidence type="ECO:0000256" key="3">
    <source>
        <dbReference type="PROSITE-ProRule" id="PRU00221"/>
    </source>
</evidence>
<feature type="repeat" description="WD" evidence="3">
    <location>
        <begin position="666"/>
        <end position="697"/>
    </location>
</feature>
<evidence type="ECO:0000313" key="7">
    <source>
        <dbReference type="Proteomes" id="UP000187151"/>
    </source>
</evidence>
<evidence type="ECO:0000256" key="4">
    <source>
        <dbReference type="SAM" id="Phobius"/>
    </source>
</evidence>
<dbReference type="InterPro" id="IPR027417">
    <property type="entry name" value="P-loop_NTPase"/>
</dbReference>
<dbReference type="Pfam" id="PF20703">
    <property type="entry name" value="nSTAND1"/>
    <property type="match status" value="1"/>
</dbReference>
<keyword evidence="4" id="KW-1133">Transmembrane helix</keyword>
<feature type="repeat" description="WD" evidence="3">
    <location>
        <begin position="1115"/>
        <end position="1146"/>
    </location>
</feature>
<accession>A0ABX3FZJ6</accession>
<dbReference type="Pfam" id="PF00400">
    <property type="entry name" value="WD40"/>
    <property type="match status" value="13"/>
</dbReference>
<dbReference type="SUPFAM" id="SSF50978">
    <property type="entry name" value="WD40 repeat-like"/>
    <property type="match status" value="2"/>
</dbReference>
<dbReference type="InterPro" id="IPR019775">
    <property type="entry name" value="WD40_repeat_CS"/>
</dbReference>
<dbReference type="InterPro" id="IPR036322">
    <property type="entry name" value="WD40_repeat_dom_sf"/>
</dbReference>
<evidence type="ECO:0000256" key="2">
    <source>
        <dbReference type="ARBA" id="ARBA00022737"/>
    </source>
</evidence>
<dbReference type="SMART" id="SM00320">
    <property type="entry name" value="WD40"/>
    <property type="match status" value="14"/>
</dbReference>
<feature type="transmembrane region" description="Helical" evidence="4">
    <location>
        <begin position="7"/>
        <end position="27"/>
    </location>
</feature>
<proteinExistence type="predicted"/>
<dbReference type="Proteomes" id="UP000187151">
    <property type="component" value="Unassembled WGS sequence"/>
</dbReference>
<comment type="caution">
    <text evidence="6">The sequence shown here is derived from an EMBL/GenBank/DDBJ whole genome shotgun (WGS) entry which is preliminary data.</text>
</comment>